<evidence type="ECO:0000256" key="3">
    <source>
        <dbReference type="ARBA" id="ARBA00022640"/>
    </source>
</evidence>
<dbReference type="Gene3D" id="3.30.110.60">
    <property type="entry name" value="YhbY-like"/>
    <property type="match status" value="3"/>
</dbReference>
<keyword evidence="15" id="KW-1185">Reference proteome</keyword>
<keyword evidence="5" id="KW-0677">Repeat</keyword>
<feature type="domain" description="CRM" evidence="13">
    <location>
        <begin position="441"/>
        <end position="538"/>
    </location>
</feature>
<dbReference type="SUPFAM" id="SSF75471">
    <property type="entry name" value="YhbY-like"/>
    <property type="match status" value="3"/>
</dbReference>
<proteinExistence type="predicted"/>
<evidence type="ECO:0000256" key="9">
    <source>
        <dbReference type="ARBA" id="ARBA00023274"/>
    </source>
</evidence>
<reference evidence="14" key="1">
    <citation type="submission" date="2024-03" db="EMBL/GenBank/DDBJ databases">
        <title>WGS assembly of Saponaria officinalis var. Norfolk2.</title>
        <authorList>
            <person name="Jenkins J."/>
            <person name="Shu S."/>
            <person name="Grimwood J."/>
            <person name="Barry K."/>
            <person name="Goodstein D."/>
            <person name="Schmutz J."/>
            <person name="Leebens-Mack J."/>
            <person name="Osbourn A."/>
        </authorList>
    </citation>
    <scope>NUCLEOTIDE SEQUENCE [LARGE SCALE GENOMIC DNA]</scope>
    <source>
        <strain evidence="14">JIC</strain>
    </source>
</reference>
<evidence type="ECO:0000259" key="13">
    <source>
        <dbReference type="PROSITE" id="PS51295"/>
    </source>
</evidence>
<dbReference type="PANTHER" id="PTHR31846">
    <property type="entry name" value="CRS1 / YHBY (CRM) DOMAIN-CONTAINING PROTEIN"/>
    <property type="match status" value="1"/>
</dbReference>
<keyword evidence="11" id="KW-0175">Coiled coil</keyword>
<evidence type="ECO:0000256" key="10">
    <source>
        <dbReference type="PROSITE-ProRule" id="PRU00626"/>
    </source>
</evidence>
<accession>A0AAW1I3L2</accession>
<dbReference type="FunFam" id="3.30.110.60:FF:000002">
    <property type="entry name" value="CRS2-associated factor 1, chloroplastic"/>
    <property type="match status" value="1"/>
</dbReference>
<dbReference type="GO" id="GO:0003729">
    <property type="term" value="F:mRNA binding"/>
    <property type="evidence" value="ECO:0007669"/>
    <property type="project" value="InterPro"/>
</dbReference>
<dbReference type="InterPro" id="IPR045278">
    <property type="entry name" value="CRS1/CFM2/CFM3"/>
</dbReference>
<dbReference type="GO" id="GO:0006397">
    <property type="term" value="P:mRNA processing"/>
    <property type="evidence" value="ECO:0007669"/>
    <property type="project" value="UniProtKB-KW"/>
</dbReference>
<evidence type="ECO:0000313" key="15">
    <source>
        <dbReference type="Proteomes" id="UP001443914"/>
    </source>
</evidence>
<comment type="caution">
    <text evidence="14">The sequence shown here is derived from an EMBL/GenBank/DDBJ whole genome shotgun (WGS) entry which is preliminary data.</text>
</comment>
<dbReference type="PROSITE" id="PS51295">
    <property type="entry name" value="CRM"/>
    <property type="match status" value="3"/>
</dbReference>
<protein>
    <recommendedName>
        <fullName evidence="13">CRM domain-containing protein</fullName>
    </recommendedName>
</protein>
<dbReference type="AlphaFoldDB" id="A0AAW1I3L2"/>
<evidence type="ECO:0000256" key="12">
    <source>
        <dbReference type="SAM" id="MobiDB-lite"/>
    </source>
</evidence>
<feature type="coiled-coil region" evidence="11">
    <location>
        <begin position="598"/>
        <end position="636"/>
    </location>
</feature>
<dbReference type="GO" id="GO:0000373">
    <property type="term" value="P:Group II intron splicing"/>
    <property type="evidence" value="ECO:0007669"/>
    <property type="project" value="UniProtKB-ARBA"/>
</dbReference>
<keyword evidence="9" id="KW-0687">Ribonucleoprotein</keyword>
<feature type="region of interest" description="Disordered" evidence="12">
    <location>
        <begin position="342"/>
        <end position="365"/>
    </location>
</feature>
<keyword evidence="7" id="KW-0809">Transit peptide</keyword>
<dbReference type="GO" id="GO:1990904">
    <property type="term" value="C:ribonucleoprotein complex"/>
    <property type="evidence" value="ECO:0007669"/>
    <property type="project" value="UniProtKB-KW"/>
</dbReference>
<feature type="region of interest" description="Disordered" evidence="12">
    <location>
        <begin position="18"/>
        <end position="51"/>
    </location>
</feature>
<evidence type="ECO:0000256" key="5">
    <source>
        <dbReference type="ARBA" id="ARBA00022737"/>
    </source>
</evidence>
<organism evidence="14 15">
    <name type="scientific">Saponaria officinalis</name>
    <name type="common">Common soapwort</name>
    <name type="synonym">Lychnis saponaria</name>
    <dbReference type="NCBI Taxonomy" id="3572"/>
    <lineage>
        <taxon>Eukaryota</taxon>
        <taxon>Viridiplantae</taxon>
        <taxon>Streptophyta</taxon>
        <taxon>Embryophyta</taxon>
        <taxon>Tracheophyta</taxon>
        <taxon>Spermatophyta</taxon>
        <taxon>Magnoliopsida</taxon>
        <taxon>eudicotyledons</taxon>
        <taxon>Gunneridae</taxon>
        <taxon>Pentapetalae</taxon>
        <taxon>Caryophyllales</taxon>
        <taxon>Caryophyllaceae</taxon>
        <taxon>Caryophylleae</taxon>
        <taxon>Saponaria</taxon>
    </lineage>
</organism>
<keyword evidence="3" id="KW-0934">Plastid</keyword>
<evidence type="ECO:0000256" key="8">
    <source>
        <dbReference type="ARBA" id="ARBA00023187"/>
    </source>
</evidence>
<dbReference type="EMBL" id="JBDFQZ010000010">
    <property type="protein sequence ID" value="KAK9683187.1"/>
    <property type="molecule type" value="Genomic_DNA"/>
</dbReference>
<dbReference type="GO" id="GO:0009507">
    <property type="term" value="C:chloroplast"/>
    <property type="evidence" value="ECO:0007669"/>
    <property type="project" value="UniProtKB-SubCell"/>
</dbReference>
<feature type="compositionally biased region" description="Polar residues" evidence="12">
    <location>
        <begin position="342"/>
        <end position="362"/>
    </location>
</feature>
<keyword evidence="8" id="KW-0508">mRNA splicing</keyword>
<evidence type="ECO:0000256" key="6">
    <source>
        <dbReference type="ARBA" id="ARBA00022884"/>
    </source>
</evidence>
<dbReference type="InterPro" id="IPR001890">
    <property type="entry name" value="RNA-binding_CRM"/>
</dbReference>
<sequence length="805" mass="92882">MTATPFFYLPQHFFSSSPISLKNPKPPNSHSSITPSHFPQIHSFSPSNNNNNEVDKFKMEDKNSEKIKIKMPTPPWMKGPLLIDSDEVIDPSKPKLKKKVSNFEGNKADKSLTDKVSGRMGKKAVKKLVQSIDKLHLADSHKNWDTTQKNCDGTLKNWDTTQKNWDTTPQNWDNTQKNWDTTQKNWGDFGGGFLGGDDGEKELGRKKRMPWERNEGKLVFRREKREKVERGVEMRVEKELLERLREEGSKMRKWVKVKKLGVTEGVVDEVHSIWAHNELVMLKFDLPLCRNMDRAREIVEIKTGGLVVWSKKETLVVYRGCDYHSRRRMRFRNTNLRSTREGQTFASISDQQKSESNFVSTRQNEDGHPMSDGLIMDSDFWNNPVDKSLYEREGDRLLDGLGPRFIDWWYPKPLPVDGDLLPEVVPGFKPPFRLCPRNVRPQLTDCELTYLRTLARPLPVHFVLGRNSKLQGLAVAILKLWEKSVIAKIALKWGVPNTNNELMASELKRLTGGILILRNKFIIILYRGKDFLTVDVANVVFESDLKIQQRQLHEEDARLKAVNVLVTSDKASTDTSIIGTLAEYKHIQTICSNARFTATEAEIKIEAEKERIKKELKSQEHKLGILKLKIAKAEEQLTKLDFAWKPSEQEPDQELLTEEERVCFRKMGLKMDSVLVLGRRGVFDGVIEGLHQHWKHREVVKVITMQRKSLQVVYTARFLERESGGILVSIDKLKEGHGIIIYRGKNYKRPVDFGDNLLDKKKALKRSLEMQRLGSLKFFAFHREKEIADLRLKLAELERNSAENI</sequence>
<gene>
    <name evidence="14" type="ORF">RND81_10G122000</name>
</gene>
<evidence type="ECO:0000256" key="4">
    <source>
        <dbReference type="ARBA" id="ARBA00022664"/>
    </source>
</evidence>
<feature type="domain" description="CRM" evidence="13">
    <location>
        <begin position="654"/>
        <end position="754"/>
    </location>
</feature>
<evidence type="ECO:0000256" key="7">
    <source>
        <dbReference type="ARBA" id="ARBA00022946"/>
    </source>
</evidence>
<name>A0AAW1I3L2_SAPOF</name>
<keyword evidence="2" id="KW-0150">Chloroplast</keyword>
<evidence type="ECO:0000256" key="11">
    <source>
        <dbReference type="SAM" id="Coils"/>
    </source>
</evidence>
<keyword evidence="6 10" id="KW-0694">RNA-binding</keyword>
<feature type="domain" description="CRM" evidence="13">
    <location>
        <begin position="234"/>
        <end position="330"/>
    </location>
</feature>
<dbReference type="InterPro" id="IPR035920">
    <property type="entry name" value="YhbY-like_sf"/>
</dbReference>
<dbReference type="Pfam" id="PF01985">
    <property type="entry name" value="CRS1_YhbY"/>
    <property type="match status" value="3"/>
</dbReference>
<dbReference type="Proteomes" id="UP001443914">
    <property type="component" value="Unassembled WGS sequence"/>
</dbReference>
<feature type="compositionally biased region" description="Polar residues" evidence="12">
    <location>
        <begin position="28"/>
        <end position="51"/>
    </location>
</feature>
<comment type="subcellular location">
    <subcellularLocation>
        <location evidence="1">Plastid</location>
        <location evidence="1">Chloroplast</location>
    </subcellularLocation>
</comment>
<dbReference type="PANTHER" id="PTHR31846:SF10">
    <property type="entry name" value="CHLOROPLASTIC GROUP IIA INTRON SPLICING FACILITATOR CRS1, CHLOROPLASTIC"/>
    <property type="match status" value="1"/>
</dbReference>
<evidence type="ECO:0000256" key="2">
    <source>
        <dbReference type="ARBA" id="ARBA00022528"/>
    </source>
</evidence>
<evidence type="ECO:0000256" key="1">
    <source>
        <dbReference type="ARBA" id="ARBA00004229"/>
    </source>
</evidence>
<evidence type="ECO:0000313" key="14">
    <source>
        <dbReference type="EMBL" id="KAK9683187.1"/>
    </source>
</evidence>
<dbReference type="SMART" id="SM01103">
    <property type="entry name" value="CRS1_YhbY"/>
    <property type="match status" value="3"/>
</dbReference>
<keyword evidence="4" id="KW-0507">mRNA processing</keyword>